<gene>
    <name evidence="3" type="ORF">BN1204_041640</name>
    <name evidence="2" type="ORF">NCLIV_041640</name>
</gene>
<protein>
    <submittedName>
        <fullName evidence="2">Uncharacterized protein</fullName>
    </submittedName>
</protein>
<dbReference type="EMBL" id="LN714484">
    <property type="protein sequence ID" value="CEL68396.1"/>
    <property type="molecule type" value="Genomic_DNA"/>
</dbReference>
<dbReference type="eggNOG" id="ENOG502QZKF">
    <property type="taxonomic scope" value="Eukaryota"/>
</dbReference>
<accession>F0VBV5</accession>
<evidence type="ECO:0000313" key="2">
    <source>
        <dbReference type="EMBL" id="CBZ51089.1"/>
    </source>
</evidence>
<reference evidence="2" key="1">
    <citation type="submission" date="2011-02" db="EMBL/GenBank/DDBJ databases">
        <authorList>
            <person name="Aslett M."/>
        </authorList>
    </citation>
    <scope>NUCLEOTIDE SEQUENCE</scope>
    <source>
        <strain evidence="2">Liverpool</strain>
    </source>
</reference>
<feature type="compositionally biased region" description="Basic and acidic residues" evidence="1">
    <location>
        <begin position="92"/>
        <end position="103"/>
    </location>
</feature>
<feature type="compositionally biased region" description="Acidic residues" evidence="1">
    <location>
        <begin position="68"/>
        <end position="77"/>
    </location>
</feature>
<dbReference type="AlphaFoldDB" id="F0VBV5"/>
<reference evidence="2" key="2">
    <citation type="submission" date="2011-03" db="EMBL/GenBank/DDBJ databases">
        <title>Comparative genomics and transcriptomics of Neospora caninum and Toxoplasma gondii.</title>
        <authorList>
            <person name="Reid A.J."/>
            <person name="Sohal A."/>
            <person name="Harris D."/>
            <person name="Quail M."/>
            <person name="Sanders M."/>
            <person name="Berriman M."/>
            <person name="Wastling J.M."/>
            <person name="Pain A."/>
        </authorList>
    </citation>
    <scope>NUCLEOTIDE SEQUENCE</scope>
    <source>
        <strain evidence="2">Liverpool</strain>
    </source>
</reference>
<sequence>MAGAVKKNLFSVLTEEEEVMKKLDRQERRRQRKQEREQARAVAEAERAQQLASTPASARVGSGRWADFSEDDEDDYDFMQPGGGLLAVNGDRNTRPGGGKDNDDAFYTTESESETESEEEPEQEEESSSSSDSGDEAKVQRLPETATPTRNKSEGDSAASNPTKGLSRKERKQRELAELDALFNEMHIAPSLEGEKGSPQQDAARAANGASARRQANGVGKGEEAEGGGASTEAAKKKKKKKKGSAGTSSPQAGDGAAQANSDEEKEGSPKSEDGPRRPVAPGAIKPSGIPVGPRRKGAGASRGSAADEARRLAALEEEKKKAAAKKEKKAKLYFPKNQ</sequence>
<organism evidence="2 4">
    <name type="scientific">Neospora caninum (strain Liverpool)</name>
    <dbReference type="NCBI Taxonomy" id="572307"/>
    <lineage>
        <taxon>Eukaryota</taxon>
        <taxon>Sar</taxon>
        <taxon>Alveolata</taxon>
        <taxon>Apicomplexa</taxon>
        <taxon>Conoidasida</taxon>
        <taxon>Coccidia</taxon>
        <taxon>Eucoccidiorida</taxon>
        <taxon>Eimeriorina</taxon>
        <taxon>Sarcocystidae</taxon>
        <taxon>Neospora</taxon>
    </lineage>
</organism>
<dbReference type="VEuPathDB" id="ToxoDB:NCLIV_041640"/>
<feature type="compositionally biased region" description="Low complexity" evidence="1">
    <location>
        <begin position="200"/>
        <end position="216"/>
    </location>
</feature>
<dbReference type="GeneID" id="13440075"/>
<evidence type="ECO:0000256" key="1">
    <source>
        <dbReference type="SAM" id="MobiDB-lite"/>
    </source>
</evidence>
<dbReference type="InParanoid" id="F0VBV5"/>
<feature type="compositionally biased region" description="Acidic residues" evidence="1">
    <location>
        <begin position="111"/>
        <end position="127"/>
    </location>
</feature>
<dbReference type="OrthoDB" id="333504at2759"/>
<dbReference type="RefSeq" id="XP_003881122.1">
    <property type="nucleotide sequence ID" value="XM_003881073.1"/>
</dbReference>
<evidence type="ECO:0000313" key="3">
    <source>
        <dbReference type="EMBL" id="CEL68396.1"/>
    </source>
</evidence>
<name>F0VBV5_NEOCL</name>
<reference evidence="4" key="3">
    <citation type="journal article" date="2012" name="PLoS Pathog.">
        <title>Comparative genomics of the apicomplexan parasites Toxoplasma gondii and Neospora caninum: Coccidia differing in host range and transmission strategy.</title>
        <authorList>
            <person name="Reid A.J."/>
            <person name="Vermont S.J."/>
            <person name="Cotton J.A."/>
            <person name="Harris D."/>
            <person name="Hill-Cawthorne G.A."/>
            <person name="Konen-Waisman S."/>
            <person name="Latham S.M."/>
            <person name="Mourier T."/>
            <person name="Norton R."/>
            <person name="Quail M.A."/>
            <person name="Sanders M."/>
            <person name="Shanmugam D."/>
            <person name="Sohal A."/>
            <person name="Wasmuth J.D."/>
            <person name="Brunk B."/>
            <person name="Grigg M.E."/>
            <person name="Howard J.C."/>
            <person name="Parkinson J."/>
            <person name="Roos D.S."/>
            <person name="Trees A.J."/>
            <person name="Berriman M."/>
            <person name="Pain A."/>
            <person name="Wastling J.M."/>
        </authorList>
    </citation>
    <scope>NUCLEOTIDE SEQUENCE [LARGE SCALE GENOMIC DNA]</scope>
    <source>
        <strain evidence="4">Liverpool</strain>
    </source>
</reference>
<dbReference type="EMBL" id="FR823385">
    <property type="protein sequence ID" value="CBZ51089.1"/>
    <property type="molecule type" value="Genomic_DNA"/>
</dbReference>
<reference evidence="3" key="4">
    <citation type="journal article" date="2015" name="PLoS ONE">
        <title>Comprehensive Evaluation of Toxoplasma gondii VEG and Neospora caninum LIV Genomes with Tachyzoite Stage Transcriptome and Proteome Defines Novel Transcript Features.</title>
        <authorList>
            <person name="Ramaprasad A."/>
            <person name="Mourier T."/>
            <person name="Naeem R."/>
            <person name="Malas T.B."/>
            <person name="Moussa E."/>
            <person name="Panigrahi A."/>
            <person name="Vermont S.J."/>
            <person name="Otto T.D."/>
            <person name="Wastling J."/>
            <person name="Pain A."/>
        </authorList>
    </citation>
    <scope>NUCLEOTIDE SEQUENCE</scope>
    <source>
        <strain evidence="3">Liverpool</strain>
    </source>
</reference>
<keyword evidence="4" id="KW-1185">Reference proteome</keyword>
<dbReference type="OMA" id="WADFSED"/>
<dbReference type="Proteomes" id="UP000007494">
    <property type="component" value="Chromosome IX"/>
</dbReference>
<evidence type="ECO:0000313" key="4">
    <source>
        <dbReference type="Proteomes" id="UP000007494"/>
    </source>
</evidence>
<feature type="region of interest" description="Disordered" evidence="1">
    <location>
        <begin position="16"/>
        <end position="313"/>
    </location>
</feature>
<feature type="compositionally biased region" description="Basic and acidic residues" evidence="1">
    <location>
        <begin position="34"/>
        <end position="47"/>
    </location>
</feature>
<feature type="compositionally biased region" description="Basic and acidic residues" evidence="1">
    <location>
        <begin position="267"/>
        <end position="277"/>
    </location>
</feature>
<proteinExistence type="predicted"/>